<accession>A0A0G1IL91</accession>
<dbReference type="AlphaFoldDB" id="A0A0G1IL91"/>
<evidence type="ECO:0000313" key="1">
    <source>
        <dbReference type="EMBL" id="KKT60136.1"/>
    </source>
</evidence>
<gene>
    <name evidence="1" type="ORF">UW53_C0003G0047</name>
</gene>
<dbReference type="Proteomes" id="UP000034087">
    <property type="component" value="Unassembled WGS sequence"/>
</dbReference>
<name>A0A0G1IL91_9BACT</name>
<sequence length="99" mass="11132">MVRERVEADKELKNRSANDLGGMKIPGITFTERAIYELKYHDETGKHLDIQNITLCSGSRGSVGRVPGVYWFSYCSGMNVNCYGPSRARDCLRAREVVS</sequence>
<organism evidence="1 2">
    <name type="scientific">Candidatus Giovannonibacteria bacterium GW2011_GWA1_44_25</name>
    <dbReference type="NCBI Taxonomy" id="1618645"/>
    <lineage>
        <taxon>Bacteria</taxon>
        <taxon>Candidatus Giovannoniibacteriota</taxon>
    </lineage>
</organism>
<dbReference type="EMBL" id="LCIR01000003">
    <property type="protein sequence ID" value="KKT60136.1"/>
    <property type="molecule type" value="Genomic_DNA"/>
</dbReference>
<evidence type="ECO:0000313" key="2">
    <source>
        <dbReference type="Proteomes" id="UP000034087"/>
    </source>
</evidence>
<reference evidence="1 2" key="1">
    <citation type="journal article" date="2015" name="Nature">
        <title>rRNA introns, odd ribosomes, and small enigmatic genomes across a large radiation of phyla.</title>
        <authorList>
            <person name="Brown C.T."/>
            <person name="Hug L.A."/>
            <person name="Thomas B.C."/>
            <person name="Sharon I."/>
            <person name="Castelle C.J."/>
            <person name="Singh A."/>
            <person name="Wilkins M.J."/>
            <person name="Williams K.H."/>
            <person name="Banfield J.F."/>
        </authorList>
    </citation>
    <scope>NUCLEOTIDE SEQUENCE [LARGE SCALE GENOMIC DNA]</scope>
</reference>
<proteinExistence type="predicted"/>
<comment type="caution">
    <text evidence="1">The sequence shown here is derived from an EMBL/GenBank/DDBJ whole genome shotgun (WGS) entry which is preliminary data.</text>
</comment>
<protein>
    <submittedName>
        <fullName evidence="1">Uncharacterized protein</fullName>
    </submittedName>
</protein>